<protein>
    <recommendedName>
        <fullName evidence="4">YARHG domain-containing protein</fullName>
    </recommendedName>
</protein>
<dbReference type="Proteomes" id="UP000552241">
    <property type="component" value="Unassembled WGS sequence"/>
</dbReference>
<feature type="signal peptide" evidence="1">
    <location>
        <begin position="1"/>
        <end position="18"/>
    </location>
</feature>
<evidence type="ECO:0000313" key="3">
    <source>
        <dbReference type="Proteomes" id="UP000552241"/>
    </source>
</evidence>
<keyword evidence="3" id="KW-1185">Reference proteome</keyword>
<reference evidence="2 3" key="1">
    <citation type="submission" date="2020-07" db="EMBL/GenBank/DDBJ databases">
        <title>Moheibacter lacus sp. nov., a member of the family Flavobacteriaceae isolated from freshwater lake sediment.</title>
        <authorList>
            <person name="Liu Y."/>
        </authorList>
    </citation>
    <scope>NUCLEOTIDE SEQUENCE [LARGE SCALE GENOMIC DNA]</scope>
    <source>
        <strain evidence="2 3">BDHS18</strain>
    </source>
</reference>
<sequence>MKKLTSLSIILLCGFSLAQNSYSFTKRLDYAFPAIEGINEEVVFAKHYIPSVYSESTKNSLIYFPIWTSGQAGYTFIDGNQFINVQNVDLENNFSIQQMDYYGYGKAVDTPYDKVELKKIEREPLTVLGKTCNHYDVLITKDGEVQPSDFVLCIDETSEIDNTSFLLPKQEGKQIKGLVLAVTSPEGNENERILLKSIHSVASTIQFNLDKELAAYQERKDSLQKVEEEEELAWETTDMAADAYDSYYNYMTQPKFCDYMDFYKLKFSSDDASTMASSYLGSICSYTYYLKRGDEEKYKEFALKEIKGMKKNLPKTGLISKKDAEMFYEFLKKDIEAIELTEPLTQEEIAAENAALDAEYAANLAGAEAAEAVSDAAGIYDEYEPYVYDYNSTYQTLQPEDSSFAVTSLNEDSNYWKGMPVYCKKLETIVPQFSDEEITKHAKNYAGQICDMYLGEFEGTSVWHKGTLDAIRSEQLYFNNNRDKFSKKDRELLNEFLNNLD</sequence>
<dbReference type="RefSeq" id="WP_182041906.1">
    <property type="nucleotide sequence ID" value="NZ_JACDZE010000001.1"/>
</dbReference>
<gene>
    <name evidence="2" type="ORF">HU137_00780</name>
</gene>
<keyword evidence="1" id="KW-0732">Signal</keyword>
<name>A0A838ZKT8_9FLAO</name>
<evidence type="ECO:0008006" key="4">
    <source>
        <dbReference type="Google" id="ProtNLM"/>
    </source>
</evidence>
<evidence type="ECO:0000256" key="1">
    <source>
        <dbReference type="SAM" id="SignalP"/>
    </source>
</evidence>
<dbReference type="AlphaFoldDB" id="A0A838ZKT8"/>
<proteinExistence type="predicted"/>
<evidence type="ECO:0000313" key="2">
    <source>
        <dbReference type="EMBL" id="MBA5628300.1"/>
    </source>
</evidence>
<accession>A0A838ZKT8</accession>
<feature type="chain" id="PRO_5033066928" description="YARHG domain-containing protein" evidence="1">
    <location>
        <begin position="19"/>
        <end position="501"/>
    </location>
</feature>
<comment type="caution">
    <text evidence="2">The sequence shown here is derived from an EMBL/GenBank/DDBJ whole genome shotgun (WGS) entry which is preliminary data.</text>
</comment>
<organism evidence="2 3">
    <name type="scientific">Moheibacter lacus</name>
    <dbReference type="NCBI Taxonomy" id="2745851"/>
    <lineage>
        <taxon>Bacteria</taxon>
        <taxon>Pseudomonadati</taxon>
        <taxon>Bacteroidota</taxon>
        <taxon>Flavobacteriia</taxon>
        <taxon>Flavobacteriales</taxon>
        <taxon>Weeksellaceae</taxon>
        <taxon>Moheibacter</taxon>
    </lineage>
</organism>
<dbReference type="EMBL" id="JACDZE010000001">
    <property type="protein sequence ID" value="MBA5628300.1"/>
    <property type="molecule type" value="Genomic_DNA"/>
</dbReference>